<proteinExistence type="inferred from homology"/>
<dbReference type="GO" id="GO:0006508">
    <property type="term" value="P:proteolysis"/>
    <property type="evidence" value="ECO:0007669"/>
    <property type="project" value="UniProtKB-KW"/>
</dbReference>
<keyword evidence="1" id="KW-0482">Metalloprotease</keyword>
<keyword evidence="1" id="KW-0479">Metal-binding</keyword>
<dbReference type="AlphaFoldDB" id="A2ENI4"/>
<dbReference type="GO" id="GO:0004222">
    <property type="term" value="F:metalloendopeptidase activity"/>
    <property type="evidence" value="ECO:0007669"/>
    <property type="project" value="InterPro"/>
</dbReference>
<dbReference type="RefSeq" id="XP_001317985.1">
    <property type="nucleotide sequence ID" value="XM_001317950.1"/>
</dbReference>
<reference evidence="2" key="2">
    <citation type="journal article" date="2007" name="Science">
        <title>Draft genome sequence of the sexually transmitted pathogen Trichomonas vaginalis.</title>
        <authorList>
            <person name="Carlton J.M."/>
            <person name="Hirt R.P."/>
            <person name="Silva J.C."/>
            <person name="Delcher A.L."/>
            <person name="Schatz M."/>
            <person name="Zhao Q."/>
            <person name="Wortman J.R."/>
            <person name="Bidwell S.L."/>
            <person name="Alsmark U.C.M."/>
            <person name="Besteiro S."/>
            <person name="Sicheritz-Ponten T."/>
            <person name="Noel C.J."/>
            <person name="Dacks J.B."/>
            <person name="Foster P.G."/>
            <person name="Simillion C."/>
            <person name="Van de Peer Y."/>
            <person name="Miranda-Saavedra D."/>
            <person name="Barton G.J."/>
            <person name="Westrop G.D."/>
            <person name="Mueller S."/>
            <person name="Dessi D."/>
            <person name="Fiori P.L."/>
            <person name="Ren Q."/>
            <person name="Paulsen I."/>
            <person name="Zhang H."/>
            <person name="Bastida-Corcuera F.D."/>
            <person name="Simoes-Barbosa A."/>
            <person name="Brown M.T."/>
            <person name="Hayes R.D."/>
            <person name="Mukherjee M."/>
            <person name="Okumura C.Y."/>
            <person name="Schneider R."/>
            <person name="Smith A.J."/>
            <person name="Vanacova S."/>
            <person name="Villalvazo M."/>
            <person name="Haas B.J."/>
            <person name="Pertea M."/>
            <person name="Feldblyum T.V."/>
            <person name="Utterback T.R."/>
            <person name="Shu C.L."/>
            <person name="Osoegawa K."/>
            <person name="de Jong P.J."/>
            <person name="Hrdy I."/>
            <person name="Horvathova L."/>
            <person name="Zubacova Z."/>
            <person name="Dolezal P."/>
            <person name="Malik S.B."/>
            <person name="Logsdon J.M. Jr."/>
            <person name="Henze K."/>
            <person name="Gupta A."/>
            <person name="Wang C.C."/>
            <person name="Dunne R.L."/>
            <person name="Upcroft J.A."/>
            <person name="Upcroft P."/>
            <person name="White O."/>
            <person name="Salzberg S.L."/>
            <person name="Tang P."/>
            <person name="Chiu C.-H."/>
            <person name="Lee Y.-S."/>
            <person name="Embley T.M."/>
            <person name="Coombs G.H."/>
            <person name="Mottram J.C."/>
            <person name="Tachezy J."/>
            <person name="Fraser-Liggett C.M."/>
            <person name="Johnson P.J."/>
        </authorList>
    </citation>
    <scope>NUCLEOTIDE SEQUENCE [LARGE SCALE GENOMIC DNA]</scope>
    <source>
        <strain evidence="2">G3</strain>
    </source>
</reference>
<organism evidence="2 3">
    <name type="scientific">Trichomonas vaginalis (strain ATCC PRA-98 / G3)</name>
    <dbReference type="NCBI Taxonomy" id="412133"/>
    <lineage>
        <taxon>Eukaryota</taxon>
        <taxon>Metamonada</taxon>
        <taxon>Parabasalia</taxon>
        <taxon>Trichomonadida</taxon>
        <taxon>Trichomonadidae</taxon>
        <taxon>Trichomonas</taxon>
    </lineage>
</organism>
<dbReference type="VEuPathDB" id="TrichDB:TVAGG3_0733400"/>
<reference evidence="2" key="1">
    <citation type="submission" date="2006-10" db="EMBL/GenBank/DDBJ databases">
        <authorList>
            <person name="Amadeo P."/>
            <person name="Zhao Q."/>
            <person name="Wortman J."/>
            <person name="Fraser-Liggett C."/>
            <person name="Carlton J."/>
        </authorList>
    </citation>
    <scope>NUCLEOTIDE SEQUENCE</scope>
    <source>
        <strain evidence="2">G3</strain>
    </source>
</reference>
<dbReference type="EMBL" id="DS113440">
    <property type="protein sequence ID" value="EAY05762.1"/>
    <property type="molecule type" value="Genomic_DNA"/>
</dbReference>
<sequence length="163" mass="19145">MFDYTFEQPPLTQKEIQQEIDYLVKNDKEINHILTQTKTPILIKDFDPNIRALYHIKKKQIWVNNTGIYPGQLKEMLLHECIHCYDHLINKINIGTKEGLARSEVHAMRECECAGSWFRRWCTYYKAIQAVTLSTGNHEAARSAVDSVFSDAYYEDIFHDPYN</sequence>
<name>A2ENI4_TRIV3</name>
<dbReference type="KEGG" id="tva:4763631"/>
<protein>
    <recommendedName>
        <fullName evidence="1">Mitochondrial inner membrane protease ATP23</fullName>
        <ecNumber evidence="1">3.4.24.-</ecNumber>
    </recommendedName>
</protein>
<dbReference type="Pfam" id="PF09768">
    <property type="entry name" value="Peptidase_M76"/>
    <property type="match status" value="1"/>
</dbReference>
<dbReference type="OrthoDB" id="206014at2759"/>
<keyword evidence="3" id="KW-1185">Reference proteome</keyword>
<dbReference type="VEuPathDB" id="TrichDB:TVAG_138310"/>
<comment type="similarity">
    <text evidence="1">Belongs to the peptidase M76 family.</text>
</comment>
<keyword evidence="1" id="KW-0378">Hydrolase</keyword>
<dbReference type="GO" id="GO:0046872">
    <property type="term" value="F:metal ion binding"/>
    <property type="evidence" value="ECO:0007669"/>
    <property type="project" value="UniProtKB-KW"/>
</dbReference>
<dbReference type="EC" id="3.4.24.-" evidence="1"/>
<dbReference type="InterPro" id="IPR019165">
    <property type="entry name" value="Peptidase_M76_ATP23"/>
</dbReference>
<evidence type="ECO:0000256" key="1">
    <source>
        <dbReference type="RuleBase" id="RU364057"/>
    </source>
</evidence>
<dbReference type="InParanoid" id="A2ENI4"/>
<evidence type="ECO:0000313" key="3">
    <source>
        <dbReference type="Proteomes" id="UP000001542"/>
    </source>
</evidence>
<keyword evidence="1" id="KW-0645">Protease</keyword>
<dbReference type="Proteomes" id="UP000001542">
    <property type="component" value="Unassembled WGS sequence"/>
</dbReference>
<accession>A2ENI4</accession>
<evidence type="ECO:0000313" key="2">
    <source>
        <dbReference type="EMBL" id="EAY05762.1"/>
    </source>
</evidence>
<gene>
    <name evidence="2" type="ORF">TVAG_138310</name>
</gene>